<evidence type="ECO:0000256" key="1">
    <source>
        <dbReference type="SAM" id="Phobius"/>
    </source>
</evidence>
<feature type="transmembrane region" description="Helical" evidence="1">
    <location>
        <begin position="21"/>
        <end position="44"/>
    </location>
</feature>
<proteinExistence type="predicted"/>
<keyword evidence="3" id="KW-1185">Reference proteome</keyword>
<sequence length="161" mass="19191">MQIEIDRKDYKKSRNKKTENPVWAVVWRFLLISAIIDGGIYFYFHKIQNITVSEGIRRIRLAIHGNTDQNTRKFIVNKEYQKKNITNNNSESKTKNISRFNENYHTNNLVQHSSYEMNTRPVQRLDKLYCWVEEDGSLHFSNIGFPSTKNFKVISCERQNR</sequence>
<dbReference type="AlphaFoldDB" id="A0A840UW32"/>
<protein>
    <submittedName>
        <fullName evidence="2">Uncharacterized protein</fullName>
    </submittedName>
</protein>
<comment type="caution">
    <text evidence="2">The sequence shown here is derived from an EMBL/GenBank/DDBJ whole genome shotgun (WGS) entry which is preliminary data.</text>
</comment>
<accession>A0A840UW32</accession>
<keyword evidence="1" id="KW-1133">Transmembrane helix</keyword>
<dbReference type="RefSeq" id="WP_183351881.1">
    <property type="nucleotide sequence ID" value="NZ_JACHEO010000018.1"/>
</dbReference>
<evidence type="ECO:0000313" key="3">
    <source>
        <dbReference type="Proteomes" id="UP000539642"/>
    </source>
</evidence>
<organism evidence="2 3">
    <name type="scientific">Desulfoprunum benzoelyticum</name>
    <dbReference type="NCBI Taxonomy" id="1506996"/>
    <lineage>
        <taxon>Bacteria</taxon>
        <taxon>Pseudomonadati</taxon>
        <taxon>Thermodesulfobacteriota</taxon>
        <taxon>Desulfobulbia</taxon>
        <taxon>Desulfobulbales</taxon>
        <taxon>Desulfobulbaceae</taxon>
        <taxon>Desulfoprunum</taxon>
    </lineage>
</organism>
<dbReference type="Proteomes" id="UP000539642">
    <property type="component" value="Unassembled WGS sequence"/>
</dbReference>
<dbReference type="EMBL" id="JACHEO010000018">
    <property type="protein sequence ID" value="MBB5349073.1"/>
    <property type="molecule type" value="Genomic_DNA"/>
</dbReference>
<keyword evidence="1" id="KW-0812">Transmembrane</keyword>
<name>A0A840UW32_9BACT</name>
<keyword evidence="1" id="KW-0472">Membrane</keyword>
<gene>
    <name evidence="2" type="ORF">HNQ81_002820</name>
</gene>
<evidence type="ECO:0000313" key="2">
    <source>
        <dbReference type="EMBL" id="MBB5349073.1"/>
    </source>
</evidence>
<reference evidence="2 3" key="1">
    <citation type="submission" date="2020-08" db="EMBL/GenBank/DDBJ databases">
        <title>Genomic Encyclopedia of Type Strains, Phase IV (KMG-IV): sequencing the most valuable type-strain genomes for metagenomic binning, comparative biology and taxonomic classification.</title>
        <authorList>
            <person name="Goeker M."/>
        </authorList>
    </citation>
    <scope>NUCLEOTIDE SEQUENCE [LARGE SCALE GENOMIC DNA]</scope>
    <source>
        <strain evidence="2 3">DSM 28570</strain>
    </source>
</reference>